<keyword evidence="3" id="KW-1185">Reference proteome</keyword>
<feature type="transmembrane region" description="Helical" evidence="1">
    <location>
        <begin position="47"/>
        <end position="68"/>
    </location>
</feature>
<dbReference type="AlphaFoldDB" id="A0A7W7ACY0"/>
<sequence length="143" mass="15606">MSDSAEAADRLSARRVRVMTAVMIIFAAQSARPPVDMPQRTVEYVGHFAWLALALVMLLILRTGGMWLRDPVARRLSNDEVTRANRAEALEWGFSAAMATAIAGAVVASLTAMPSVFALRMVILAGLFVATMRFVRLERDALA</sequence>
<dbReference type="Proteomes" id="UP000538566">
    <property type="component" value="Unassembled WGS sequence"/>
</dbReference>
<dbReference type="RefSeq" id="WP_144904302.1">
    <property type="nucleotide sequence ID" value="NZ_JACHOA010000005.1"/>
</dbReference>
<name>A0A7W7ACY0_9SPHN</name>
<reference evidence="2 3" key="1">
    <citation type="submission" date="2020-08" db="EMBL/GenBank/DDBJ databases">
        <title>Genomic Encyclopedia of Type Strains, Phase IV (KMG-IV): sequencing the most valuable type-strain genomes for metagenomic binning, comparative biology and taxonomic classification.</title>
        <authorList>
            <person name="Goeker M."/>
        </authorList>
    </citation>
    <scope>NUCLEOTIDE SEQUENCE [LARGE SCALE GENOMIC DNA]</scope>
    <source>
        <strain evidence="2 3">DSM 17507</strain>
    </source>
</reference>
<accession>A0A7W7ACY0</accession>
<keyword evidence="1" id="KW-0812">Transmembrane</keyword>
<keyword evidence="1" id="KW-1133">Transmembrane helix</keyword>
<dbReference type="EMBL" id="JACHOA010000005">
    <property type="protein sequence ID" value="MBB4614740.1"/>
    <property type="molecule type" value="Genomic_DNA"/>
</dbReference>
<gene>
    <name evidence="2" type="ORF">GGR37_003027</name>
</gene>
<evidence type="ECO:0000256" key="1">
    <source>
        <dbReference type="SAM" id="Phobius"/>
    </source>
</evidence>
<evidence type="ECO:0000313" key="3">
    <source>
        <dbReference type="Proteomes" id="UP000538566"/>
    </source>
</evidence>
<dbReference type="OrthoDB" id="7572612at2"/>
<organism evidence="2 3">
    <name type="scientific">Novosphingobium taihuense</name>
    <dbReference type="NCBI Taxonomy" id="260085"/>
    <lineage>
        <taxon>Bacteria</taxon>
        <taxon>Pseudomonadati</taxon>
        <taxon>Pseudomonadota</taxon>
        <taxon>Alphaproteobacteria</taxon>
        <taxon>Sphingomonadales</taxon>
        <taxon>Sphingomonadaceae</taxon>
        <taxon>Novosphingobium</taxon>
    </lineage>
</organism>
<protein>
    <submittedName>
        <fullName evidence="2">Uncharacterized protein</fullName>
    </submittedName>
</protein>
<keyword evidence="1" id="KW-0472">Membrane</keyword>
<feature type="transmembrane region" description="Helical" evidence="1">
    <location>
        <begin position="89"/>
        <end position="111"/>
    </location>
</feature>
<feature type="transmembrane region" description="Helical" evidence="1">
    <location>
        <begin position="117"/>
        <end position="135"/>
    </location>
</feature>
<evidence type="ECO:0000313" key="2">
    <source>
        <dbReference type="EMBL" id="MBB4614740.1"/>
    </source>
</evidence>
<feature type="transmembrane region" description="Helical" evidence="1">
    <location>
        <begin position="16"/>
        <end position="35"/>
    </location>
</feature>
<comment type="caution">
    <text evidence="2">The sequence shown here is derived from an EMBL/GenBank/DDBJ whole genome shotgun (WGS) entry which is preliminary data.</text>
</comment>
<proteinExistence type="predicted"/>